<protein>
    <recommendedName>
        <fullName evidence="2">glutaminase</fullName>
        <ecNumber evidence="2">3.5.1.2</ecNumber>
    </recommendedName>
</protein>
<evidence type="ECO:0000256" key="7">
    <source>
        <dbReference type="PIRSR" id="PIRSR005639-1"/>
    </source>
</evidence>
<dbReference type="Pfam" id="PF01174">
    <property type="entry name" value="SNO"/>
    <property type="match status" value="1"/>
</dbReference>
<dbReference type="PANTHER" id="PTHR31559">
    <property type="entry name" value="PYRIDOXAL 5'-PHOSPHATE SYNTHASE SUBUNIT SNO"/>
    <property type="match status" value="1"/>
</dbReference>
<dbReference type="PIRSF" id="PIRSF005639">
    <property type="entry name" value="Glut_amidoT_SNO"/>
    <property type="match status" value="1"/>
</dbReference>
<accession>A0A167Z0K7</accession>
<evidence type="ECO:0000256" key="3">
    <source>
        <dbReference type="ARBA" id="ARBA00022801"/>
    </source>
</evidence>
<gene>
    <name evidence="9" type="ORF">SPI_01503</name>
</gene>
<dbReference type="GO" id="GO:0005829">
    <property type="term" value="C:cytosol"/>
    <property type="evidence" value="ECO:0007669"/>
    <property type="project" value="TreeGrafter"/>
</dbReference>
<evidence type="ECO:0000256" key="4">
    <source>
        <dbReference type="ARBA" id="ARBA00022962"/>
    </source>
</evidence>
<name>A0A167Z0K7_9HYPO</name>
<evidence type="ECO:0000313" key="10">
    <source>
        <dbReference type="Proteomes" id="UP000076874"/>
    </source>
</evidence>
<feature type="binding site" evidence="8">
    <location>
        <begin position="61"/>
        <end position="63"/>
    </location>
    <ligand>
        <name>L-glutamine</name>
        <dbReference type="ChEBI" id="CHEBI:58359"/>
    </ligand>
</feature>
<dbReference type="SUPFAM" id="SSF52317">
    <property type="entry name" value="Class I glutamine amidotransferase-like"/>
    <property type="match status" value="1"/>
</dbReference>
<comment type="similarity">
    <text evidence="1">Belongs to the glutaminase PdxT/SNO family.</text>
</comment>
<dbReference type="OrthoDB" id="2039at2759"/>
<sequence length="264" mass="27757">MAVFPVTVGVVALQGAFVEHIALLRRAVDASPSLAARPFTFLQVRNADELARCDALIVPGGESTTLALVAARSGLLEPLRTFVRVEKKPTWGTCAGLILLAEQVDAAKEGGQALIGGLDVRVRRNHFGRQINSFERDVDMPFLAAGSDASNPDNSGIVPSGPSPTPFRAVFIRAPVVSEVLEHGASNEAGSVVDGQSPGVGAPPVQVLSRLDGTGSTGGNIVAVRQGNIFGTSFHPELTDDVRVHAWWLQQAVQSIDRSRLAAA</sequence>
<feature type="active site" description="Charge relay system" evidence="7">
    <location>
        <position position="237"/>
    </location>
</feature>
<dbReference type="GO" id="GO:0008614">
    <property type="term" value="P:pyridoxine metabolic process"/>
    <property type="evidence" value="ECO:0007669"/>
    <property type="project" value="TreeGrafter"/>
</dbReference>
<dbReference type="STRING" id="1081102.A0A167Z0K7"/>
<proteinExistence type="inferred from homology"/>
<dbReference type="GO" id="GO:1903600">
    <property type="term" value="C:glutaminase complex"/>
    <property type="evidence" value="ECO:0007669"/>
    <property type="project" value="TreeGrafter"/>
</dbReference>
<feature type="binding site" evidence="8">
    <location>
        <begin position="172"/>
        <end position="173"/>
    </location>
    <ligand>
        <name>L-glutamine</name>
        <dbReference type="ChEBI" id="CHEBI:58359"/>
    </ligand>
</feature>
<dbReference type="CDD" id="cd01749">
    <property type="entry name" value="GATase1_PB"/>
    <property type="match status" value="1"/>
</dbReference>
<dbReference type="PROSITE" id="PS51130">
    <property type="entry name" value="PDXT_SNO_2"/>
    <property type="match status" value="1"/>
</dbReference>
<keyword evidence="10" id="KW-1185">Reference proteome</keyword>
<evidence type="ECO:0000256" key="8">
    <source>
        <dbReference type="PIRSR" id="PIRSR005639-2"/>
    </source>
</evidence>
<dbReference type="NCBIfam" id="TIGR03800">
    <property type="entry name" value="PLP_synth_Pdx2"/>
    <property type="match status" value="1"/>
</dbReference>
<comment type="catalytic activity">
    <reaction evidence="6">
        <text>L-glutamine + H2O = L-glutamate + NH4(+)</text>
        <dbReference type="Rhea" id="RHEA:15889"/>
        <dbReference type="ChEBI" id="CHEBI:15377"/>
        <dbReference type="ChEBI" id="CHEBI:28938"/>
        <dbReference type="ChEBI" id="CHEBI:29985"/>
        <dbReference type="ChEBI" id="CHEBI:58359"/>
        <dbReference type="EC" id="3.5.1.2"/>
    </reaction>
</comment>
<keyword evidence="3" id="KW-0378">Hydrolase</keyword>
<dbReference type="InterPro" id="IPR029062">
    <property type="entry name" value="Class_I_gatase-like"/>
</dbReference>
<evidence type="ECO:0000256" key="6">
    <source>
        <dbReference type="ARBA" id="ARBA00049534"/>
    </source>
</evidence>
<dbReference type="PANTHER" id="PTHR31559:SF0">
    <property type="entry name" value="PYRIDOXAL 5'-PHOSPHATE SYNTHASE SUBUNIT SNO1-RELATED"/>
    <property type="match status" value="1"/>
</dbReference>
<evidence type="ECO:0000313" key="9">
    <source>
        <dbReference type="EMBL" id="OAA66927.1"/>
    </source>
</evidence>
<evidence type="ECO:0000256" key="2">
    <source>
        <dbReference type="ARBA" id="ARBA00012918"/>
    </source>
</evidence>
<dbReference type="PROSITE" id="PS01236">
    <property type="entry name" value="PDXT_SNO_1"/>
    <property type="match status" value="1"/>
</dbReference>
<dbReference type="EMBL" id="AZHD01000002">
    <property type="protein sequence ID" value="OAA66927.1"/>
    <property type="molecule type" value="Genomic_DNA"/>
</dbReference>
<feature type="active site" description="Nucleophile" evidence="7">
    <location>
        <position position="94"/>
    </location>
</feature>
<organism evidence="9 10">
    <name type="scientific">Niveomyces insectorum RCEF 264</name>
    <dbReference type="NCBI Taxonomy" id="1081102"/>
    <lineage>
        <taxon>Eukaryota</taxon>
        <taxon>Fungi</taxon>
        <taxon>Dikarya</taxon>
        <taxon>Ascomycota</taxon>
        <taxon>Pezizomycotina</taxon>
        <taxon>Sordariomycetes</taxon>
        <taxon>Hypocreomycetidae</taxon>
        <taxon>Hypocreales</taxon>
        <taxon>Cordycipitaceae</taxon>
        <taxon>Niveomyces</taxon>
    </lineage>
</organism>
<feature type="binding site" evidence="8">
    <location>
        <position position="124"/>
    </location>
    <ligand>
        <name>L-glutamine</name>
        <dbReference type="ChEBI" id="CHEBI:58359"/>
    </ligand>
</feature>
<dbReference type="InterPro" id="IPR002161">
    <property type="entry name" value="PdxT/SNO"/>
</dbReference>
<keyword evidence="9" id="KW-0808">Transferase</keyword>
<dbReference type="HAMAP" id="MF_01615">
    <property type="entry name" value="PdxT"/>
    <property type="match status" value="1"/>
</dbReference>
<dbReference type="GO" id="GO:0042823">
    <property type="term" value="P:pyridoxal phosphate biosynthetic process"/>
    <property type="evidence" value="ECO:0007669"/>
    <property type="project" value="InterPro"/>
</dbReference>
<evidence type="ECO:0000256" key="1">
    <source>
        <dbReference type="ARBA" id="ARBA00008345"/>
    </source>
</evidence>
<dbReference type="Gene3D" id="3.40.50.880">
    <property type="match status" value="1"/>
</dbReference>
<dbReference type="GO" id="GO:0016829">
    <property type="term" value="F:lyase activity"/>
    <property type="evidence" value="ECO:0007669"/>
    <property type="project" value="UniProtKB-KW"/>
</dbReference>
<dbReference type="EC" id="3.5.1.2" evidence="2"/>
<reference evidence="9 10" key="1">
    <citation type="journal article" date="2016" name="Genome Biol. Evol.">
        <title>Divergent and convergent evolution of fungal pathogenicity.</title>
        <authorList>
            <person name="Shang Y."/>
            <person name="Xiao G."/>
            <person name="Zheng P."/>
            <person name="Cen K."/>
            <person name="Zhan S."/>
            <person name="Wang C."/>
        </authorList>
    </citation>
    <scope>NUCLEOTIDE SEQUENCE [LARGE SCALE GENOMIC DNA]</scope>
    <source>
        <strain evidence="9 10">RCEF 264</strain>
    </source>
</reference>
<dbReference type="GO" id="GO:0016740">
    <property type="term" value="F:transferase activity"/>
    <property type="evidence" value="ECO:0007669"/>
    <property type="project" value="UniProtKB-KW"/>
</dbReference>
<keyword evidence="5" id="KW-0456">Lyase</keyword>
<dbReference type="GO" id="GO:0004359">
    <property type="term" value="F:glutaminase activity"/>
    <property type="evidence" value="ECO:0007669"/>
    <property type="project" value="UniProtKB-EC"/>
</dbReference>
<evidence type="ECO:0000256" key="5">
    <source>
        <dbReference type="ARBA" id="ARBA00023239"/>
    </source>
</evidence>
<comment type="caution">
    <text evidence="9">The sequence shown here is derived from an EMBL/GenBank/DDBJ whole genome shotgun (WGS) entry which is preliminary data.</text>
</comment>
<keyword evidence="4 9" id="KW-0315">Glutamine amidotransferase</keyword>
<dbReference type="InterPro" id="IPR021196">
    <property type="entry name" value="PdxT/SNO_CS"/>
</dbReference>
<dbReference type="AlphaFoldDB" id="A0A167Z0K7"/>
<dbReference type="PROSITE" id="PS51273">
    <property type="entry name" value="GATASE_TYPE_1"/>
    <property type="match status" value="1"/>
</dbReference>
<dbReference type="Proteomes" id="UP000076874">
    <property type="component" value="Unassembled WGS sequence"/>
</dbReference>
<feature type="active site" description="Charge relay system" evidence="7">
    <location>
        <position position="235"/>
    </location>
</feature>